<organism evidence="1 2">
    <name type="scientific">Kordiimonas sediminis</name>
    <dbReference type="NCBI Taxonomy" id="1735581"/>
    <lineage>
        <taxon>Bacteria</taxon>
        <taxon>Pseudomonadati</taxon>
        <taxon>Pseudomonadota</taxon>
        <taxon>Alphaproteobacteria</taxon>
        <taxon>Kordiimonadales</taxon>
        <taxon>Kordiimonadaceae</taxon>
        <taxon>Kordiimonas</taxon>
    </lineage>
</organism>
<accession>A0A919E487</accession>
<proteinExistence type="predicted"/>
<dbReference type="RefSeq" id="WP_191249778.1">
    <property type="nucleotide sequence ID" value="NZ_BNCI01000001.1"/>
</dbReference>
<reference evidence="1" key="1">
    <citation type="journal article" date="2014" name="Int. J. Syst. Evol. Microbiol.">
        <title>Complete genome sequence of Corynebacterium casei LMG S-19264T (=DSM 44701T), isolated from a smear-ripened cheese.</title>
        <authorList>
            <consortium name="US DOE Joint Genome Institute (JGI-PGF)"/>
            <person name="Walter F."/>
            <person name="Albersmeier A."/>
            <person name="Kalinowski J."/>
            <person name="Ruckert C."/>
        </authorList>
    </citation>
    <scope>NUCLEOTIDE SEQUENCE</scope>
    <source>
        <strain evidence="1">KCTC 42590</strain>
    </source>
</reference>
<dbReference type="Proteomes" id="UP000630923">
    <property type="component" value="Unassembled WGS sequence"/>
</dbReference>
<gene>
    <name evidence="1" type="ORF">GCM10017044_02830</name>
</gene>
<comment type="caution">
    <text evidence="1">The sequence shown here is derived from an EMBL/GenBank/DDBJ whole genome shotgun (WGS) entry which is preliminary data.</text>
</comment>
<dbReference type="EMBL" id="BNCI01000001">
    <property type="protein sequence ID" value="GHF12325.1"/>
    <property type="molecule type" value="Genomic_DNA"/>
</dbReference>
<keyword evidence="2" id="KW-1185">Reference proteome</keyword>
<protein>
    <submittedName>
        <fullName evidence="1">Uncharacterized protein</fullName>
    </submittedName>
</protein>
<dbReference type="AlphaFoldDB" id="A0A919E487"/>
<evidence type="ECO:0000313" key="1">
    <source>
        <dbReference type="EMBL" id="GHF12325.1"/>
    </source>
</evidence>
<name>A0A919E487_9PROT</name>
<reference evidence="1" key="2">
    <citation type="submission" date="2020-09" db="EMBL/GenBank/DDBJ databases">
        <authorList>
            <person name="Sun Q."/>
            <person name="Kim S."/>
        </authorList>
    </citation>
    <scope>NUCLEOTIDE SEQUENCE</scope>
    <source>
        <strain evidence="1">KCTC 42590</strain>
    </source>
</reference>
<sequence length="122" mass="13450">MILESRSIVFSHDEVLIALRPLLEMKGLTGEEIVEGLEIGLDDNDEVMLTICFDDSTDNIVLFSKEIGAAILNHCIDQGIPLPRGSYKELTTRGDMIAMIVRLESGQYKEDKEPAAEDAVAV</sequence>
<evidence type="ECO:0000313" key="2">
    <source>
        <dbReference type="Proteomes" id="UP000630923"/>
    </source>
</evidence>